<dbReference type="SUPFAM" id="SSF53474">
    <property type="entry name" value="alpha/beta-Hydrolases"/>
    <property type="match status" value="1"/>
</dbReference>
<dbReference type="EMBL" id="CP039852">
    <property type="protein sequence ID" value="QCZ93517.1"/>
    <property type="molecule type" value="Genomic_DNA"/>
</dbReference>
<organism evidence="2 3">
    <name type="scientific">Salinimonas iocasae</name>
    <dbReference type="NCBI Taxonomy" id="2572577"/>
    <lineage>
        <taxon>Bacteria</taxon>
        <taxon>Pseudomonadati</taxon>
        <taxon>Pseudomonadota</taxon>
        <taxon>Gammaproteobacteria</taxon>
        <taxon>Alteromonadales</taxon>
        <taxon>Alteromonadaceae</taxon>
        <taxon>Alteromonas/Salinimonas group</taxon>
        <taxon>Salinimonas</taxon>
    </lineage>
</organism>
<evidence type="ECO:0000256" key="1">
    <source>
        <dbReference type="SAM" id="SignalP"/>
    </source>
</evidence>
<proteinExistence type="predicted"/>
<dbReference type="GO" id="GO:0016787">
    <property type="term" value="F:hydrolase activity"/>
    <property type="evidence" value="ECO:0007669"/>
    <property type="project" value="UniProtKB-KW"/>
</dbReference>
<dbReference type="OrthoDB" id="9814760at2"/>
<dbReference type="AlphaFoldDB" id="A0A5B7YCT9"/>
<keyword evidence="2" id="KW-0378">Hydrolase</keyword>
<reference evidence="2 3" key="1">
    <citation type="submission" date="2019-04" db="EMBL/GenBank/DDBJ databases">
        <title>Salinimonas iocasae sp. nov., a halophilic bacterium isolated from the outer tube casing of tubeworms in Okinawa Trough.</title>
        <authorList>
            <person name="Zhang H."/>
            <person name="Wang H."/>
            <person name="Li C."/>
        </authorList>
    </citation>
    <scope>NUCLEOTIDE SEQUENCE [LARGE SCALE GENOMIC DNA]</scope>
    <source>
        <strain evidence="2 3">KX18D6</strain>
    </source>
</reference>
<sequence length="249" mass="27899">MKFLQIISAILLLVSNYGHAEVIVDKTRGRKIPIEISYPTQKFQCTDSNKCPVSFISAGYGVSHNKYVFLTRLLNELGYMTVSIAHELPQDPPLSTKGNLFKSRSENWLRGASTLDFLQRQLSSQYSNYDFDSLVLVGHSNGGDISAWLANEGKSYVKTIITLDNRRVPLPRNDNIQVLSIRGSDFPADSGVLPTSQKENTHLMCIVEIPNSRHNDMSDYGPEWLKTKITRIIDVFLSEGRCASLKEAA</sequence>
<dbReference type="RefSeq" id="WP_139756261.1">
    <property type="nucleotide sequence ID" value="NZ_CP039852.1"/>
</dbReference>
<gene>
    <name evidence="2" type="ORF">FBQ74_08460</name>
</gene>
<keyword evidence="1" id="KW-0732">Signal</keyword>
<dbReference type="InterPro" id="IPR029058">
    <property type="entry name" value="AB_hydrolase_fold"/>
</dbReference>
<feature type="chain" id="PRO_5022730574" evidence="1">
    <location>
        <begin position="21"/>
        <end position="249"/>
    </location>
</feature>
<protein>
    <submittedName>
        <fullName evidence="2">Alpha/beta hydrolase</fullName>
    </submittedName>
</protein>
<dbReference type="Proteomes" id="UP000304912">
    <property type="component" value="Chromosome"/>
</dbReference>
<evidence type="ECO:0000313" key="3">
    <source>
        <dbReference type="Proteomes" id="UP000304912"/>
    </source>
</evidence>
<dbReference type="Gene3D" id="3.40.50.1820">
    <property type="entry name" value="alpha/beta hydrolase"/>
    <property type="match status" value="1"/>
</dbReference>
<accession>A0A5B7YCT9</accession>
<evidence type="ECO:0000313" key="2">
    <source>
        <dbReference type="EMBL" id="QCZ93517.1"/>
    </source>
</evidence>
<keyword evidence="3" id="KW-1185">Reference proteome</keyword>
<feature type="signal peptide" evidence="1">
    <location>
        <begin position="1"/>
        <end position="20"/>
    </location>
</feature>
<dbReference type="KEGG" id="salk:FBQ74_08460"/>
<name>A0A5B7YCT9_9ALTE</name>